<reference evidence="2 3" key="1">
    <citation type="journal article" date="2011" name="Science">
        <title>The ecoresponsive genome of Daphnia pulex.</title>
        <authorList>
            <person name="Colbourne J.K."/>
            <person name="Pfrender M.E."/>
            <person name="Gilbert D."/>
            <person name="Thomas W.K."/>
            <person name="Tucker A."/>
            <person name="Oakley T.H."/>
            <person name="Tokishita S."/>
            <person name="Aerts A."/>
            <person name="Arnold G.J."/>
            <person name="Basu M.K."/>
            <person name="Bauer D.J."/>
            <person name="Caceres C.E."/>
            <person name="Carmel L."/>
            <person name="Casola C."/>
            <person name="Choi J.H."/>
            <person name="Detter J.C."/>
            <person name="Dong Q."/>
            <person name="Dusheyko S."/>
            <person name="Eads B.D."/>
            <person name="Frohlich T."/>
            <person name="Geiler-Samerotte K.A."/>
            <person name="Gerlach D."/>
            <person name="Hatcher P."/>
            <person name="Jogdeo S."/>
            <person name="Krijgsveld J."/>
            <person name="Kriventseva E.V."/>
            <person name="Kultz D."/>
            <person name="Laforsch C."/>
            <person name="Lindquist E."/>
            <person name="Lopez J."/>
            <person name="Manak J.R."/>
            <person name="Muller J."/>
            <person name="Pangilinan J."/>
            <person name="Patwardhan R.P."/>
            <person name="Pitluck S."/>
            <person name="Pritham E.J."/>
            <person name="Rechtsteiner A."/>
            <person name="Rho M."/>
            <person name="Rogozin I.B."/>
            <person name="Sakarya O."/>
            <person name="Salamov A."/>
            <person name="Schaack S."/>
            <person name="Shapiro H."/>
            <person name="Shiga Y."/>
            <person name="Skalitzky C."/>
            <person name="Smith Z."/>
            <person name="Souvorov A."/>
            <person name="Sung W."/>
            <person name="Tang Z."/>
            <person name="Tsuchiya D."/>
            <person name="Tu H."/>
            <person name="Vos H."/>
            <person name="Wang M."/>
            <person name="Wolf Y.I."/>
            <person name="Yamagata H."/>
            <person name="Yamada T."/>
            <person name="Ye Y."/>
            <person name="Shaw J.R."/>
            <person name="Andrews J."/>
            <person name="Crease T.J."/>
            <person name="Tang H."/>
            <person name="Lucas S.M."/>
            <person name="Robertson H.M."/>
            <person name="Bork P."/>
            <person name="Koonin E.V."/>
            <person name="Zdobnov E.M."/>
            <person name="Grigoriev I.V."/>
            <person name="Lynch M."/>
            <person name="Boore J.L."/>
        </authorList>
    </citation>
    <scope>NUCLEOTIDE SEQUENCE [LARGE SCALE GENOMIC DNA]</scope>
</reference>
<dbReference type="HOGENOM" id="CLU_2656949_0_0_1"/>
<feature type="compositionally biased region" description="Gly residues" evidence="1">
    <location>
        <begin position="9"/>
        <end position="27"/>
    </location>
</feature>
<feature type="region of interest" description="Disordered" evidence="1">
    <location>
        <begin position="1"/>
        <end position="27"/>
    </location>
</feature>
<proteinExistence type="predicted"/>
<accession>E9HDQ2</accession>
<organism evidence="2 3">
    <name type="scientific">Daphnia pulex</name>
    <name type="common">Water flea</name>
    <dbReference type="NCBI Taxonomy" id="6669"/>
    <lineage>
        <taxon>Eukaryota</taxon>
        <taxon>Metazoa</taxon>
        <taxon>Ecdysozoa</taxon>
        <taxon>Arthropoda</taxon>
        <taxon>Crustacea</taxon>
        <taxon>Branchiopoda</taxon>
        <taxon>Diplostraca</taxon>
        <taxon>Cladocera</taxon>
        <taxon>Anomopoda</taxon>
        <taxon>Daphniidae</taxon>
        <taxon>Daphnia</taxon>
    </lineage>
</organism>
<dbReference type="Proteomes" id="UP000000305">
    <property type="component" value="Unassembled WGS sequence"/>
</dbReference>
<keyword evidence="3" id="KW-1185">Reference proteome</keyword>
<name>E9HDQ2_DAPPU</name>
<sequence length="76" mass="8105">MAAVVSQGWSGGSGGGGHNPGGSGGGADGPTHWRCPYFNRPNKHGRLCILQKNKKIHEGREEDVECHYCLDDHCSS</sequence>
<dbReference type="EMBL" id="GL732625">
    <property type="protein sequence ID" value="EFX70135.1"/>
    <property type="molecule type" value="Genomic_DNA"/>
</dbReference>
<dbReference type="KEGG" id="dpx:DAPPUDRAFT_328446"/>
<protein>
    <submittedName>
        <fullName evidence="2">Uncharacterized protein</fullName>
    </submittedName>
</protein>
<dbReference type="InParanoid" id="E9HDQ2"/>
<evidence type="ECO:0000313" key="2">
    <source>
        <dbReference type="EMBL" id="EFX70135.1"/>
    </source>
</evidence>
<evidence type="ECO:0000313" key="3">
    <source>
        <dbReference type="Proteomes" id="UP000000305"/>
    </source>
</evidence>
<evidence type="ECO:0000256" key="1">
    <source>
        <dbReference type="SAM" id="MobiDB-lite"/>
    </source>
</evidence>
<dbReference type="AlphaFoldDB" id="E9HDQ2"/>
<gene>
    <name evidence="2" type="ORF">DAPPUDRAFT_328446</name>
</gene>